<evidence type="ECO:0000313" key="3">
    <source>
        <dbReference type="EMBL" id="ODQ92865.1"/>
    </source>
</evidence>
<dbReference type="InterPro" id="IPR050772">
    <property type="entry name" value="Hydratase-Decarb/MhpD_sf"/>
</dbReference>
<dbReference type="InterPro" id="IPR011234">
    <property type="entry name" value="Fumarylacetoacetase-like_C"/>
</dbReference>
<comment type="caution">
    <text evidence="3">The sequence shown here is derived from an EMBL/GenBank/DDBJ whole genome shotgun (WGS) entry which is preliminary data.</text>
</comment>
<name>A0A1E3RSI8_9MYCO</name>
<reference evidence="4" key="1">
    <citation type="submission" date="2016-09" db="EMBL/GenBank/DDBJ databases">
        <authorList>
            <person name="Greninger A.L."/>
            <person name="Jerome K.R."/>
            <person name="Mcnair B."/>
            <person name="Wallis C."/>
            <person name="Fang F."/>
        </authorList>
    </citation>
    <scope>NUCLEOTIDE SEQUENCE [LARGE SCALE GENOMIC DNA]</scope>
    <source>
        <strain evidence="4">M7</strain>
    </source>
</reference>
<evidence type="ECO:0000259" key="2">
    <source>
        <dbReference type="Pfam" id="PF01557"/>
    </source>
</evidence>
<dbReference type="OrthoDB" id="9792137at2"/>
<keyword evidence="1" id="KW-0456">Lyase</keyword>
<dbReference type="PANTHER" id="PTHR30143:SF0">
    <property type="entry name" value="2-KETO-4-PENTENOATE HYDRATASE"/>
    <property type="match status" value="1"/>
</dbReference>
<dbReference type="InterPro" id="IPR036663">
    <property type="entry name" value="Fumarylacetoacetase_C_sf"/>
</dbReference>
<protein>
    <submittedName>
        <fullName evidence="3">2-keto-4-pentenoate hydratase</fullName>
    </submittedName>
</protein>
<dbReference type="AlphaFoldDB" id="A0A1E3RSI8"/>
<gene>
    <name evidence="3" type="ORF">BHQ17_15505</name>
</gene>
<dbReference type="Pfam" id="PF01557">
    <property type="entry name" value="FAA_hydrolase"/>
    <property type="match status" value="1"/>
</dbReference>
<dbReference type="RefSeq" id="WP_069406056.1">
    <property type="nucleotide sequence ID" value="NZ_JBHRZJ010000008.1"/>
</dbReference>
<keyword evidence="4" id="KW-1185">Reference proteome</keyword>
<dbReference type="GO" id="GO:0005737">
    <property type="term" value="C:cytoplasm"/>
    <property type="evidence" value="ECO:0007669"/>
    <property type="project" value="TreeGrafter"/>
</dbReference>
<feature type="domain" description="Fumarylacetoacetase-like C-terminal" evidence="2">
    <location>
        <begin position="78"/>
        <end position="261"/>
    </location>
</feature>
<dbReference type="SUPFAM" id="SSF56529">
    <property type="entry name" value="FAH"/>
    <property type="match status" value="1"/>
</dbReference>
<evidence type="ECO:0000313" key="4">
    <source>
        <dbReference type="Proteomes" id="UP000094243"/>
    </source>
</evidence>
<dbReference type="PANTHER" id="PTHR30143">
    <property type="entry name" value="ACID HYDRATASE"/>
    <property type="match status" value="1"/>
</dbReference>
<accession>A0A1E3RSI8</accession>
<proteinExistence type="predicted"/>
<sequence>MSGADSVTVGELADRLWRAELDRTPIEPLTDARPDLTLADAYAIQAHNVRRRVQAGRAIRGCRLGRTSQPRQDILGVAEPDFGMLIDDMFVDDGTVVPVDAFLQPRVVAEMAFLLDDDLVGPGVTTADALTAIRGVLPALEIVDSRITDWRVRLADTVADNASSGRVVLGSRITPATALDLRLVGLLLYRNGVAIESGAGAAALGNPVRCLTWLANRLLPPERGLRRGDIVLSGPLHRLVPVRPNDVFEVEFAHLGTVTVQFDREGAAA</sequence>
<evidence type="ECO:0000256" key="1">
    <source>
        <dbReference type="ARBA" id="ARBA00023239"/>
    </source>
</evidence>
<organism evidence="3 4">
    <name type="scientific">Mycolicibacterium holsaticum</name>
    <dbReference type="NCBI Taxonomy" id="152142"/>
    <lineage>
        <taxon>Bacteria</taxon>
        <taxon>Bacillati</taxon>
        <taxon>Actinomycetota</taxon>
        <taxon>Actinomycetes</taxon>
        <taxon>Mycobacteriales</taxon>
        <taxon>Mycobacteriaceae</taxon>
        <taxon>Mycolicibacterium</taxon>
    </lineage>
</organism>
<dbReference type="EMBL" id="MIGZ01000088">
    <property type="protein sequence ID" value="ODQ92865.1"/>
    <property type="molecule type" value="Genomic_DNA"/>
</dbReference>
<dbReference type="GO" id="GO:0008684">
    <property type="term" value="F:2-oxopent-4-enoate hydratase activity"/>
    <property type="evidence" value="ECO:0007669"/>
    <property type="project" value="TreeGrafter"/>
</dbReference>
<dbReference type="Proteomes" id="UP000094243">
    <property type="component" value="Unassembled WGS sequence"/>
</dbReference>
<dbReference type="Gene3D" id="3.90.850.10">
    <property type="entry name" value="Fumarylacetoacetase-like, C-terminal domain"/>
    <property type="match status" value="1"/>
</dbReference>